<feature type="domain" description="Solute-binding protein family 5" evidence="4">
    <location>
        <begin position="74"/>
        <end position="430"/>
    </location>
</feature>
<keyword evidence="2" id="KW-0813">Transport</keyword>
<dbReference type="PIRSF" id="PIRSF002741">
    <property type="entry name" value="MppA"/>
    <property type="match status" value="1"/>
</dbReference>
<dbReference type="OrthoDB" id="9801912at2"/>
<dbReference type="Gene3D" id="3.90.76.10">
    <property type="entry name" value="Dipeptide-binding Protein, Domain 1"/>
    <property type="match status" value="1"/>
</dbReference>
<dbReference type="GO" id="GO:0043190">
    <property type="term" value="C:ATP-binding cassette (ABC) transporter complex"/>
    <property type="evidence" value="ECO:0007669"/>
    <property type="project" value="InterPro"/>
</dbReference>
<evidence type="ECO:0000256" key="2">
    <source>
        <dbReference type="ARBA" id="ARBA00022448"/>
    </source>
</evidence>
<dbReference type="GO" id="GO:0015833">
    <property type="term" value="P:peptide transport"/>
    <property type="evidence" value="ECO:0007669"/>
    <property type="project" value="TreeGrafter"/>
</dbReference>
<gene>
    <name evidence="5" type="primary">dppA_2</name>
    <name evidence="5" type="ORF">VQ7734_00864</name>
</gene>
<protein>
    <submittedName>
        <fullName evidence="5">Periplasmic dipeptide transport protein</fullName>
    </submittedName>
</protein>
<evidence type="ECO:0000256" key="1">
    <source>
        <dbReference type="ARBA" id="ARBA00005695"/>
    </source>
</evidence>
<dbReference type="GO" id="GO:0030288">
    <property type="term" value="C:outer membrane-bounded periplasmic space"/>
    <property type="evidence" value="ECO:0007669"/>
    <property type="project" value="UniProtKB-ARBA"/>
</dbReference>
<evidence type="ECO:0000313" key="5">
    <source>
        <dbReference type="EMBL" id="SHO55145.1"/>
    </source>
</evidence>
<dbReference type="InterPro" id="IPR030678">
    <property type="entry name" value="Peptide/Ni-bd"/>
</dbReference>
<dbReference type="Pfam" id="PF00496">
    <property type="entry name" value="SBP_bac_5"/>
    <property type="match status" value="1"/>
</dbReference>
<reference evidence="6" key="1">
    <citation type="submission" date="2016-12" db="EMBL/GenBank/DDBJ databases">
        <authorList>
            <person name="Rodrigo-Torres L."/>
            <person name="Arahal R.D."/>
            <person name="Lucena T."/>
        </authorList>
    </citation>
    <scope>NUCLEOTIDE SEQUENCE [LARGE SCALE GENOMIC DNA]</scope>
</reference>
<dbReference type="InterPro" id="IPR039424">
    <property type="entry name" value="SBP_5"/>
</dbReference>
<name>A0A1M7YRE5_9VIBR</name>
<dbReference type="GO" id="GO:1904680">
    <property type="term" value="F:peptide transmembrane transporter activity"/>
    <property type="evidence" value="ECO:0007669"/>
    <property type="project" value="TreeGrafter"/>
</dbReference>
<dbReference type="CDD" id="cd08498">
    <property type="entry name" value="PBP2_NikA_DppA_OppA_like_2"/>
    <property type="match status" value="1"/>
</dbReference>
<keyword evidence="3" id="KW-0732">Signal</keyword>
<organism evidence="5 6">
    <name type="scientific">Vibrio quintilis</name>
    <dbReference type="NCBI Taxonomy" id="1117707"/>
    <lineage>
        <taxon>Bacteria</taxon>
        <taxon>Pseudomonadati</taxon>
        <taxon>Pseudomonadota</taxon>
        <taxon>Gammaproteobacteria</taxon>
        <taxon>Vibrionales</taxon>
        <taxon>Vibrionaceae</taxon>
        <taxon>Vibrio</taxon>
    </lineage>
</organism>
<evidence type="ECO:0000256" key="3">
    <source>
        <dbReference type="ARBA" id="ARBA00022729"/>
    </source>
</evidence>
<dbReference type="SUPFAM" id="SSF53850">
    <property type="entry name" value="Periplasmic binding protein-like II"/>
    <property type="match status" value="1"/>
</dbReference>
<evidence type="ECO:0000259" key="4">
    <source>
        <dbReference type="Pfam" id="PF00496"/>
    </source>
</evidence>
<dbReference type="EMBL" id="FRFG01000011">
    <property type="protein sequence ID" value="SHO55145.1"/>
    <property type="molecule type" value="Genomic_DNA"/>
</dbReference>
<dbReference type="PANTHER" id="PTHR30290">
    <property type="entry name" value="PERIPLASMIC BINDING COMPONENT OF ABC TRANSPORTER"/>
    <property type="match status" value="1"/>
</dbReference>
<dbReference type="AlphaFoldDB" id="A0A1M7YRE5"/>
<dbReference type="Gene3D" id="3.10.105.10">
    <property type="entry name" value="Dipeptide-binding Protein, Domain 3"/>
    <property type="match status" value="1"/>
</dbReference>
<keyword evidence="6" id="KW-1185">Reference proteome</keyword>
<dbReference type="PANTHER" id="PTHR30290:SF9">
    <property type="entry name" value="OLIGOPEPTIDE-BINDING PROTEIN APPA"/>
    <property type="match status" value="1"/>
</dbReference>
<dbReference type="Proteomes" id="UP000184600">
    <property type="component" value="Unassembled WGS sequence"/>
</dbReference>
<proteinExistence type="inferred from homology"/>
<accession>A0A1M7YRE5</accession>
<dbReference type="STRING" id="1117707.VQ7734_00864"/>
<dbReference type="Gene3D" id="3.40.190.10">
    <property type="entry name" value="Periplasmic binding protein-like II"/>
    <property type="match status" value="1"/>
</dbReference>
<comment type="similarity">
    <text evidence="1">Belongs to the bacterial solute-binding protein 5 family.</text>
</comment>
<dbReference type="InterPro" id="IPR000914">
    <property type="entry name" value="SBP_5_dom"/>
</dbReference>
<dbReference type="RefSeq" id="WP_073580056.1">
    <property type="nucleotide sequence ID" value="NZ_AP024897.1"/>
</dbReference>
<sequence>MRRWIAVSICILFSLSGICGQITPDPGAGGVQLKIAMDAELVSLDPHEQLSESALQYSHMVFDPLVRWRQDGSFEPRLATSWQWLNATTLRVFLRHGVFFHTGHPFRADDVAFTIRRLQQSTDFKALFRDISAVTVTDPYTIDIHTLHPSPLLLHVLTYVFTIDKRFYQGKDEIVKFGRSFASVHASGTGPYQLVERVRGEKMVFVRNPDYWDKHSPGNVQRIEIIPVTSDATRLAALLTGDVDVMTPVASVDVARVRQLPEIKLISLPGTRIIMLQLNQQRRAELRDIRVRKAISLAINQRLIVKKILRGLGQPAGQLSAAQFAGHLDDLVPEYDLQQARQLMKQAGYAQGFRLSLMAPNNRYMNDEQIAQAVVAMLKKINIQADLKTLPKAQYFQLYDQQAADIMMVGWQSDTLDANNIYEFMVACRNGRTGLGTYNVSGYCNPEADRQIQAAGKEMDREKRTLILQSIEQMVEKDVPVVPLHWQRILWAVRKGVKLEEVLNVQNYPYLGDLVVDPQGHSGQVSGGVTK</sequence>
<evidence type="ECO:0000313" key="6">
    <source>
        <dbReference type="Proteomes" id="UP000184600"/>
    </source>
</evidence>